<organism evidence="2 3">
    <name type="scientific">Mycena belliarum</name>
    <dbReference type="NCBI Taxonomy" id="1033014"/>
    <lineage>
        <taxon>Eukaryota</taxon>
        <taxon>Fungi</taxon>
        <taxon>Dikarya</taxon>
        <taxon>Basidiomycota</taxon>
        <taxon>Agaricomycotina</taxon>
        <taxon>Agaricomycetes</taxon>
        <taxon>Agaricomycetidae</taxon>
        <taxon>Agaricales</taxon>
        <taxon>Marasmiineae</taxon>
        <taxon>Mycenaceae</taxon>
        <taxon>Mycena</taxon>
    </lineage>
</organism>
<protein>
    <submittedName>
        <fullName evidence="2">Uncharacterized protein</fullName>
    </submittedName>
</protein>
<gene>
    <name evidence="2" type="ORF">B0H15DRAFT_930821</name>
</gene>
<proteinExistence type="predicted"/>
<keyword evidence="3" id="KW-1185">Reference proteome</keyword>
<evidence type="ECO:0000313" key="3">
    <source>
        <dbReference type="Proteomes" id="UP001222325"/>
    </source>
</evidence>
<dbReference type="EMBL" id="JARJCN010000025">
    <property type="protein sequence ID" value="KAJ7088732.1"/>
    <property type="molecule type" value="Genomic_DNA"/>
</dbReference>
<feature type="compositionally biased region" description="Polar residues" evidence="1">
    <location>
        <begin position="10"/>
        <end position="21"/>
    </location>
</feature>
<dbReference type="AlphaFoldDB" id="A0AAD6U6C7"/>
<feature type="non-terminal residue" evidence="2">
    <location>
        <position position="282"/>
    </location>
</feature>
<sequence>MHNPTEATDPLSQNTEQNGLATSEDLRAPNLEELTAEQRGRYHRITRSLQRLPVSMQNIKQTIPYNVLHPAWHHPSWDGYHPVIEQVPVTMWNTTTPWGRFADWHCENWNEWGGPSLVAGINYLTRSAAGVDIKERAGLSGRIRGIVHHEIGEKRLVFTMTGHPCEYFMLLDATVEVFIYNLGHFDSVQDFFEHADPTPRIRDIRPLAEGARVGWVQKDLKCAFLRCGGNLEDLERKMKEGTRWWDYFAQDRWLKQLVDHPDIGRMIAEEQAEELYQQKNGL</sequence>
<feature type="region of interest" description="Disordered" evidence="1">
    <location>
        <begin position="1"/>
        <end position="26"/>
    </location>
</feature>
<reference evidence="2" key="1">
    <citation type="submission" date="2023-03" db="EMBL/GenBank/DDBJ databases">
        <title>Massive genome expansion in bonnet fungi (Mycena s.s.) driven by repeated elements and novel gene families across ecological guilds.</title>
        <authorList>
            <consortium name="Lawrence Berkeley National Laboratory"/>
            <person name="Harder C.B."/>
            <person name="Miyauchi S."/>
            <person name="Viragh M."/>
            <person name="Kuo A."/>
            <person name="Thoen E."/>
            <person name="Andreopoulos B."/>
            <person name="Lu D."/>
            <person name="Skrede I."/>
            <person name="Drula E."/>
            <person name="Henrissat B."/>
            <person name="Morin E."/>
            <person name="Kohler A."/>
            <person name="Barry K."/>
            <person name="LaButti K."/>
            <person name="Morin E."/>
            <person name="Salamov A."/>
            <person name="Lipzen A."/>
            <person name="Mereny Z."/>
            <person name="Hegedus B."/>
            <person name="Baldrian P."/>
            <person name="Stursova M."/>
            <person name="Weitz H."/>
            <person name="Taylor A."/>
            <person name="Grigoriev I.V."/>
            <person name="Nagy L.G."/>
            <person name="Martin F."/>
            <person name="Kauserud H."/>
        </authorList>
    </citation>
    <scope>NUCLEOTIDE SEQUENCE</scope>
    <source>
        <strain evidence="2">CBHHK173m</strain>
    </source>
</reference>
<evidence type="ECO:0000313" key="2">
    <source>
        <dbReference type="EMBL" id="KAJ7088732.1"/>
    </source>
</evidence>
<evidence type="ECO:0000256" key="1">
    <source>
        <dbReference type="SAM" id="MobiDB-lite"/>
    </source>
</evidence>
<dbReference type="Proteomes" id="UP001222325">
    <property type="component" value="Unassembled WGS sequence"/>
</dbReference>
<comment type="caution">
    <text evidence="2">The sequence shown here is derived from an EMBL/GenBank/DDBJ whole genome shotgun (WGS) entry which is preliminary data.</text>
</comment>
<name>A0AAD6U6C7_9AGAR</name>
<accession>A0AAD6U6C7</accession>